<dbReference type="Proteomes" id="UP000198211">
    <property type="component" value="Unassembled WGS sequence"/>
</dbReference>
<comment type="caution">
    <text evidence="2">The sequence shown here is derived from an EMBL/GenBank/DDBJ whole genome shotgun (WGS) entry which is preliminary data.</text>
</comment>
<organism evidence="2 3">
    <name type="scientific">Phytophthora megakarya</name>
    <dbReference type="NCBI Taxonomy" id="4795"/>
    <lineage>
        <taxon>Eukaryota</taxon>
        <taxon>Sar</taxon>
        <taxon>Stramenopiles</taxon>
        <taxon>Oomycota</taxon>
        <taxon>Peronosporomycetes</taxon>
        <taxon>Peronosporales</taxon>
        <taxon>Peronosporaceae</taxon>
        <taxon>Phytophthora</taxon>
    </lineage>
</organism>
<gene>
    <name evidence="2" type="ORF">PHMEG_00029483</name>
</gene>
<dbReference type="OrthoDB" id="19861at2759"/>
<evidence type="ECO:0000313" key="3">
    <source>
        <dbReference type="Proteomes" id="UP000198211"/>
    </source>
</evidence>
<name>A0A225V2E5_9STRA</name>
<keyword evidence="3" id="KW-1185">Reference proteome</keyword>
<reference evidence="3" key="1">
    <citation type="submission" date="2017-03" db="EMBL/GenBank/DDBJ databases">
        <title>Phytopthora megakarya and P. palmivora, two closely related causual agents of cacao black pod achieved similar genome size and gene model numbers by different mechanisms.</title>
        <authorList>
            <person name="Ali S."/>
            <person name="Shao J."/>
            <person name="Larry D.J."/>
            <person name="Kronmiller B."/>
            <person name="Shen D."/>
            <person name="Strem M.D."/>
            <person name="Melnick R.L."/>
            <person name="Guiltinan M.J."/>
            <person name="Tyler B.M."/>
            <person name="Meinhardt L.W."/>
            <person name="Bailey B.A."/>
        </authorList>
    </citation>
    <scope>NUCLEOTIDE SEQUENCE [LARGE SCALE GENOMIC DNA]</scope>
    <source>
        <strain evidence="3">zdho120</strain>
    </source>
</reference>
<evidence type="ECO:0000313" key="2">
    <source>
        <dbReference type="EMBL" id="OWY99501.1"/>
    </source>
</evidence>
<sequence length="103" mass="11728">MAFPVELPMETPHAKPTFYVRNCYAQYYDKVLGLLDTIPVASVTITGTSGIGKSVFFAYFFNRFSFENKKATIITACFDEESNLLKGTKWLINTKVIRRQCVN</sequence>
<protein>
    <recommendedName>
        <fullName evidence="4">Crinkler (CRN)</fullName>
    </recommendedName>
</protein>
<dbReference type="EMBL" id="NBNE01008417">
    <property type="protein sequence ID" value="OWY99501.1"/>
    <property type="molecule type" value="Genomic_DNA"/>
</dbReference>
<keyword evidence="1" id="KW-0812">Transmembrane</keyword>
<accession>A0A225V2E5</accession>
<keyword evidence="1" id="KW-0472">Membrane</keyword>
<feature type="transmembrane region" description="Helical" evidence="1">
    <location>
        <begin position="38"/>
        <end position="61"/>
    </location>
</feature>
<evidence type="ECO:0008006" key="4">
    <source>
        <dbReference type="Google" id="ProtNLM"/>
    </source>
</evidence>
<dbReference type="AlphaFoldDB" id="A0A225V2E5"/>
<evidence type="ECO:0000256" key="1">
    <source>
        <dbReference type="SAM" id="Phobius"/>
    </source>
</evidence>
<keyword evidence="1" id="KW-1133">Transmembrane helix</keyword>
<proteinExistence type="predicted"/>